<dbReference type="Pfam" id="PF10055">
    <property type="entry name" value="DUF2292"/>
    <property type="match status" value="1"/>
</dbReference>
<comment type="caution">
    <text evidence="1">The sequence shown here is derived from an EMBL/GenBank/DDBJ whole genome shotgun (WGS) entry which is preliminary data.</text>
</comment>
<dbReference type="EMBL" id="JBJHQH010000002">
    <property type="protein sequence ID" value="MFK9090667.1"/>
    <property type="molecule type" value="Genomic_DNA"/>
</dbReference>
<sequence>MEGRLFHERGTNQLKADEREELIAHLEKMLETLKFGSITLVVQDGKIVQLEKNEKVRLQQNKNR</sequence>
<dbReference type="InterPro" id="IPR018743">
    <property type="entry name" value="DUF2292"/>
</dbReference>
<accession>A0ABW8RDC3</accession>
<dbReference type="Proteomes" id="UP001623041">
    <property type="component" value="Unassembled WGS sequence"/>
</dbReference>
<keyword evidence="2" id="KW-1185">Reference proteome</keyword>
<organism evidence="1 2">
    <name type="scientific">Bacillus salipaludis</name>
    <dbReference type="NCBI Taxonomy" id="2547811"/>
    <lineage>
        <taxon>Bacteria</taxon>
        <taxon>Bacillati</taxon>
        <taxon>Bacillota</taxon>
        <taxon>Bacilli</taxon>
        <taxon>Bacillales</taxon>
        <taxon>Bacillaceae</taxon>
        <taxon>Bacillus</taxon>
    </lineage>
</organism>
<evidence type="ECO:0000313" key="2">
    <source>
        <dbReference type="Proteomes" id="UP001623041"/>
    </source>
</evidence>
<gene>
    <name evidence="1" type="ORF">ACJEBI_04115</name>
</gene>
<name>A0ABW8RDC3_9BACI</name>
<dbReference type="RefSeq" id="WP_402958639.1">
    <property type="nucleotide sequence ID" value="NZ_JBJHQH010000002.1"/>
</dbReference>
<reference evidence="1 2" key="1">
    <citation type="submission" date="2024-11" db="EMBL/GenBank/DDBJ databases">
        <authorList>
            <person name="Lucas J.A."/>
        </authorList>
    </citation>
    <scope>NUCLEOTIDE SEQUENCE [LARGE SCALE GENOMIC DNA]</scope>
    <source>
        <strain evidence="1 2">Z 5.4</strain>
    </source>
</reference>
<protein>
    <submittedName>
        <fullName evidence="1">YezD family protein</fullName>
    </submittedName>
</protein>
<proteinExistence type="predicted"/>
<evidence type="ECO:0000313" key="1">
    <source>
        <dbReference type="EMBL" id="MFK9090667.1"/>
    </source>
</evidence>